<evidence type="ECO:0000256" key="1">
    <source>
        <dbReference type="ARBA" id="ARBA00004141"/>
    </source>
</evidence>
<dbReference type="PANTHER" id="PTHR10519:SF74">
    <property type="entry name" value="GAMMA-AMINOBUTYRIC ACID TYPE B RECEPTOR SUBUNIT 2"/>
    <property type="match status" value="1"/>
</dbReference>
<keyword evidence="3 9" id="KW-1133">Transmembrane helix</keyword>
<dbReference type="PANTHER" id="PTHR10519">
    <property type="entry name" value="GABA-B RECEPTOR"/>
    <property type="match status" value="1"/>
</dbReference>
<dbReference type="GO" id="GO:0038039">
    <property type="term" value="C:G protein-coupled receptor heterodimeric complex"/>
    <property type="evidence" value="ECO:0007669"/>
    <property type="project" value="TreeGrafter"/>
</dbReference>
<dbReference type="PRINTS" id="PR01176">
    <property type="entry name" value="GABABRECEPTR"/>
</dbReference>
<evidence type="ECO:0000313" key="11">
    <source>
        <dbReference type="EMBL" id="KAK8379313.1"/>
    </source>
</evidence>
<dbReference type="Pfam" id="PF01094">
    <property type="entry name" value="ANF_receptor"/>
    <property type="match status" value="1"/>
</dbReference>
<evidence type="ECO:0000256" key="2">
    <source>
        <dbReference type="ARBA" id="ARBA00022692"/>
    </source>
</evidence>
<dbReference type="Pfam" id="PF00003">
    <property type="entry name" value="7tm_3"/>
    <property type="match status" value="1"/>
</dbReference>
<dbReference type="InterPro" id="IPR017978">
    <property type="entry name" value="GPCR_3_C"/>
</dbReference>
<gene>
    <name evidence="11" type="ORF">O3P69_019299</name>
</gene>
<feature type="transmembrane region" description="Helical" evidence="9">
    <location>
        <begin position="362"/>
        <end position="381"/>
    </location>
</feature>
<evidence type="ECO:0000256" key="6">
    <source>
        <dbReference type="ARBA" id="ARBA00023170"/>
    </source>
</evidence>
<comment type="subcellular location">
    <subcellularLocation>
        <location evidence="1">Membrane</location>
        <topology evidence="1">Multi-pass membrane protein</topology>
    </subcellularLocation>
</comment>
<evidence type="ECO:0000256" key="8">
    <source>
        <dbReference type="ARBA" id="ARBA00023224"/>
    </source>
</evidence>
<dbReference type="InterPro" id="IPR028082">
    <property type="entry name" value="Peripla_BP_I"/>
</dbReference>
<evidence type="ECO:0000256" key="5">
    <source>
        <dbReference type="ARBA" id="ARBA00023136"/>
    </source>
</evidence>
<feature type="transmembrane region" description="Helical" evidence="9">
    <location>
        <begin position="323"/>
        <end position="342"/>
    </location>
</feature>
<feature type="transmembrane region" description="Helical" evidence="9">
    <location>
        <begin position="402"/>
        <end position="423"/>
    </location>
</feature>
<feature type="domain" description="G-protein coupled receptors family 3 profile" evidence="10">
    <location>
        <begin position="286"/>
        <end position="457"/>
    </location>
</feature>
<dbReference type="GO" id="GO:0007214">
    <property type="term" value="P:gamma-aminobutyric acid signaling pathway"/>
    <property type="evidence" value="ECO:0007669"/>
    <property type="project" value="TreeGrafter"/>
</dbReference>
<evidence type="ECO:0000313" key="12">
    <source>
        <dbReference type="Proteomes" id="UP001487740"/>
    </source>
</evidence>
<keyword evidence="6" id="KW-0675">Receptor</keyword>
<dbReference type="GO" id="GO:0004965">
    <property type="term" value="F:G protein-coupled GABA receptor activity"/>
    <property type="evidence" value="ECO:0007669"/>
    <property type="project" value="InterPro"/>
</dbReference>
<sequence length="489" mass="55993">MLEENSYQIEVTQNIADELKDQLKRLHEKDVRVILGYFDEHWARRIFCEAYRKGMYGKNYQWIITGMYREEWWALRGTGEEDEDAKPIVFEDEPRESGGGGCAVEDIMTALEGCIMTDLLPLSSSLERTVSGKNISEYEREYDSMRRSEYSRFHGYTYDGVWAMALAIQAVGHQLHRINHQNRTNLTVQDFTYRNPKWEELFTKALSEVKFEGVTGPVQFSSDNTRDGYILLKQFQGGREVKIGEFDGFRNVLQMDKGHPIYWPGGDPPLDRTVKLIEKTSVNITIYAILVTIASLGIVMASIFLAINIKYRNQRYIKMSSPYLNNVIIVGCILTYSSVILLGLDSGLASETSFPYICTARAWVLMAGFTLAFGSMFSKTWRVHSIFTDVQLNKKVIKDSQLFMVVLVLLCVDVAIMTTWQVVDPFYRETKKMAPFMRGDIEVTPEKRILQKQQDFCVHWMHLRLQGFAHGVRVLPGVGDPAGEHSGPK</sequence>
<dbReference type="Gene3D" id="3.40.50.2300">
    <property type="match status" value="2"/>
</dbReference>
<name>A0AAW0SW61_SCYPA</name>
<reference evidence="11 12" key="1">
    <citation type="submission" date="2023-03" db="EMBL/GenBank/DDBJ databases">
        <title>High-quality genome of Scylla paramamosain provides insights in environmental adaptation.</title>
        <authorList>
            <person name="Zhang L."/>
        </authorList>
    </citation>
    <scope>NUCLEOTIDE SEQUENCE [LARGE SCALE GENOMIC DNA]</scope>
    <source>
        <strain evidence="11">LZ_2023a</strain>
        <tissue evidence="11">Muscle</tissue>
    </source>
</reference>
<evidence type="ECO:0000256" key="4">
    <source>
        <dbReference type="ARBA" id="ARBA00023040"/>
    </source>
</evidence>
<evidence type="ECO:0000256" key="9">
    <source>
        <dbReference type="SAM" id="Phobius"/>
    </source>
</evidence>
<keyword evidence="5 9" id="KW-0472">Membrane</keyword>
<dbReference type="PROSITE" id="PS50259">
    <property type="entry name" value="G_PROTEIN_RECEP_F3_4"/>
    <property type="match status" value="1"/>
</dbReference>
<keyword evidence="2 9" id="KW-0812">Transmembrane</keyword>
<evidence type="ECO:0000259" key="10">
    <source>
        <dbReference type="PROSITE" id="PS50259"/>
    </source>
</evidence>
<dbReference type="Proteomes" id="UP001487740">
    <property type="component" value="Unassembled WGS sequence"/>
</dbReference>
<keyword evidence="12" id="KW-1185">Reference proteome</keyword>
<dbReference type="AlphaFoldDB" id="A0AAW0SW61"/>
<feature type="transmembrane region" description="Helical" evidence="9">
    <location>
        <begin position="284"/>
        <end position="311"/>
    </location>
</feature>
<dbReference type="EMBL" id="JARAKH010000043">
    <property type="protein sequence ID" value="KAK8379313.1"/>
    <property type="molecule type" value="Genomic_DNA"/>
</dbReference>
<keyword evidence="4" id="KW-0297">G-protein coupled receptor</keyword>
<comment type="caution">
    <text evidence="11">The sequence shown here is derived from an EMBL/GenBank/DDBJ whole genome shotgun (WGS) entry which is preliminary data.</text>
</comment>
<dbReference type="SUPFAM" id="SSF53822">
    <property type="entry name" value="Periplasmic binding protein-like I"/>
    <property type="match status" value="1"/>
</dbReference>
<protein>
    <recommendedName>
        <fullName evidence="10">G-protein coupled receptors family 3 profile domain-containing protein</fullName>
    </recommendedName>
</protein>
<keyword evidence="7" id="KW-0325">Glycoprotein</keyword>
<dbReference type="InterPro" id="IPR001828">
    <property type="entry name" value="ANF_lig-bd_rcpt"/>
</dbReference>
<evidence type="ECO:0000256" key="7">
    <source>
        <dbReference type="ARBA" id="ARBA00023180"/>
    </source>
</evidence>
<organism evidence="11 12">
    <name type="scientific">Scylla paramamosain</name>
    <name type="common">Mud crab</name>
    <dbReference type="NCBI Taxonomy" id="85552"/>
    <lineage>
        <taxon>Eukaryota</taxon>
        <taxon>Metazoa</taxon>
        <taxon>Ecdysozoa</taxon>
        <taxon>Arthropoda</taxon>
        <taxon>Crustacea</taxon>
        <taxon>Multicrustacea</taxon>
        <taxon>Malacostraca</taxon>
        <taxon>Eumalacostraca</taxon>
        <taxon>Eucarida</taxon>
        <taxon>Decapoda</taxon>
        <taxon>Pleocyemata</taxon>
        <taxon>Brachyura</taxon>
        <taxon>Eubrachyura</taxon>
        <taxon>Portunoidea</taxon>
        <taxon>Portunidae</taxon>
        <taxon>Portuninae</taxon>
        <taxon>Scylla</taxon>
    </lineage>
</organism>
<evidence type="ECO:0000256" key="3">
    <source>
        <dbReference type="ARBA" id="ARBA00022989"/>
    </source>
</evidence>
<proteinExistence type="predicted"/>
<keyword evidence="8" id="KW-0807">Transducer</keyword>
<accession>A0AAW0SW61</accession>
<dbReference type="InterPro" id="IPR002455">
    <property type="entry name" value="GPCR3_GABA-B"/>
</dbReference>